<evidence type="ECO:0000256" key="3">
    <source>
        <dbReference type="ARBA" id="ARBA00022729"/>
    </source>
</evidence>
<dbReference type="Pfam" id="PF02199">
    <property type="entry name" value="SapA"/>
    <property type="match status" value="1"/>
</dbReference>
<dbReference type="InterPro" id="IPR007856">
    <property type="entry name" value="SapB_1"/>
</dbReference>
<evidence type="ECO:0000256" key="1">
    <source>
        <dbReference type="ARBA" id="ARBA00004613"/>
    </source>
</evidence>
<dbReference type="PRINTS" id="PR01797">
    <property type="entry name" value="SAPOSIN"/>
</dbReference>
<evidence type="ECO:0000313" key="11">
    <source>
        <dbReference type="Proteomes" id="UP000007799"/>
    </source>
</evidence>
<dbReference type="SMART" id="SM00162">
    <property type="entry name" value="SAPA"/>
    <property type="match status" value="1"/>
</dbReference>
<dbReference type="GO" id="GO:0006665">
    <property type="term" value="P:sphingolipid metabolic process"/>
    <property type="evidence" value="ECO:0007669"/>
    <property type="project" value="InterPro"/>
</dbReference>
<accession>F2UPD1</accession>
<dbReference type="PROSITE" id="PS51110">
    <property type="entry name" value="SAP_A"/>
    <property type="match status" value="1"/>
</dbReference>
<feature type="domain" description="Saposin B-type" evidence="8">
    <location>
        <begin position="132"/>
        <end position="212"/>
    </location>
</feature>
<keyword evidence="5" id="KW-1015">Disulfide bond</keyword>
<proteinExistence type="predicted"/>
<dbReference type="GO" id="GO:0005576">
    <property type="term" value="C:extracellular region"/>
    <property type="evidence" value="ECO:0007669"/>
    <property type="project" value="UniProtKB-SubCell"/>
</dbReference>
<dbReference type="AlphaFoldDB" id="F2UPD1"/>
<dbReference type="InterPro" id="IPR051428">
    <property type="entry name" value="Sphingo_Act-Surfact_Prot"/>
</dbReference>
<dbReference type="SUPFAM" id="SSF47862">
    <property type="entry name" value="Saposin"/>
    <property type="match status" value="2"/>
</dbReference>
<evidence type="ECO:0008006" key="12">
    <source>
        <dbReference type="Google" id="ProtNLM"/>
    </source>
</evidence>
<dbReference type="InterPro" id="IPR008139">
    <property type="entry name" value="SaposinB_dom"/>
</dbReference>
<keyword evidence="6" id="KW-0325">Glycoprotein</keyword>
<dbReference type="PANTHER" id="PTHR11480">
    <property type="entry name" value="SAPOSIN-RELATED"/>
    <property type="match status" value="1"/>
</dbReference>
<dbReference type="InterPro" id="IPR008138">
    <property type="entry name" value="SapB_2"/>
</dbReference>
<feature type="domain" description="Saposin A-type" evidence="9">
    <location>
        <begin position="217"/>
        <end position="256"/>
    </location>
</feature>
<dbReference type="eggNOG" id="KOG1340">
    <property type="taxonomic scope" value="Eukaryota"/>
</dbReference>
<dbReference type="PANTHER" id="PTHR11480:SF3">
    <property type="entry name" value="BCDNA.GH08312"/>
    <property type="match status" value="1"/>
</dbReference>
<evidence type="ECO:0000313" key="10">
    <source>
        <dbReference type="EMBL" id="EGD79486.1"/>
    </source>
</evidence>
<dbReference type="RefSeq" id="XP_004988967.1">
    <property type="nucleotide sequence ID" value="XM_004988910.1"/>
</dbReference>
<feature type="signal peptide" evidence="7">
    <location>
        <begin position="1"/>
        <end position="20"/>
    </location>
</feature>
<dbReference type="SMART" id="SM00741">
    <property type="entry name" value="SapB"/>
    <property type="match status" value="2"/>
</dbReference>
<keyword evidence="2" id="KW-0964">Secreted</keyword>
<evidence type="ECO:0000256" key="5">
    <source>
        <dbReference type="ARBA" id="ARBA00023157"/>
    </source>
</evidence>
<dbReference type="GO" id="GO:0016020">
    <property type="term" value="C:membrane"/>
    <property type="evidence" value="ECO:0007669"/>
    <property type="project" value="GOC"/>
</dbReference>
<dbReference type="Pfam" id="PF03489">
    <property type="entry name" value="SapB_2"/>
    <property type="match status" value="2"/>
</dbReference>
<feature type="chain" id="PRO_5003287777" description="Saposin B-type domain-containing protein" evidence="7">
    <location>
        <begin position="21"/>
        <end position="256"/>
    </location>
</feature>
<dbReference type="KEGG" id="sre:PTSG_10051"/>
<protein>
    <recommendedName>
        <fullName evidence="12">Saposin B-type domain-containing protein</fullName>
    </recommendedName>
</protein>
<dbReference type="Gene3D" id="1.10.225.10">
    <property type="entry name" value="Saposin-like"/>
    <property type="match status" value="2"/>
</dbReference>
<dbReference type="Proteomes" id="UP000007799">
    <property type="component" value="Unassembled WGS sequence"/>
</dbReference>
<dbReference type="EMBL" id="GL832986">
    <property type="protein sequence ID" value="EGD79486.1"/>
    <property type="molecule type" value="Genomic_DNA"/>
</dbReference>
<dbReference type="PROSITE" id="PS50015">
    <property type="entry name" value="SAP_B"/>
    <property type="match status" value="2"/>
</dbReference>
<dbReference type="GeneID" id="16069509"/>
<dbReference type="InterPro" id="IPR008373">
    <property type="entry name" value="Saposin"/>
</dbReference>
<comment type="subcellular location">
    <subcellularLocation>
        <location evidence="1">Secreted</location>
    </subcellularLocation>
</comment>
<dbReference type="InterPro" id="IPR003119">
    <property type="entry name" value="SAP_A"/>
</dbReference>
<gene>
    <name evidence="10" type="ORF">PTSG_10051</name>
</gene>
<feature type="domain" description="Saposin B-type" evidence="8">
    <location>
        <begin position="31"/>
        <end position="114"/>
    </location>
</feature>
<dbReference type="InParanoid" id="F2UPD1"/>
<evidence type="ECO:0000256" key="6">
    <source>
        <dbReference type="ARBA" id="ARBA00023180"/>
    </source>
</evidence>
<dbReference type="STRING" id="946362.F2UPD1"/>
<dbReference type="InterPro" id="IPR011001">
    <property type="entry name" value="Saposin-like"/>
</dbReference>
<keyword evidence="11" id="KW-1185">Reference proteome</keyword>
<dbReference type="OMA" id="GMCHRAI"/>
<dbReference type="GO" id="GO:0005764">
    <property type="term" value="C:lysosome"/>
    <property type="evidence" value="ECO:0007669"/>
    <property type="project" value="InterPro"/>
</dbReference>
<keyword evidence="3 7" id="KW-0732">Signal</keyword>
<evidence type="ECO:0000256" key="2">
    <source>
        <dbReference type="ARBA" id="ARBA00022525"/>
    </source>
</evidence>
<keyword evidence="4" id="KW-0677">Repeat</keyword>
<dbReference type="OrthoDB" id="69496at2759"/>
<sequence length="256" mass="27439">MRVLAAVFVLALACVAGTSAAPAAPVPVEGSGTECLICQFLVKELDQYLTSPATVSKIVGYIEDVCHLVPSSDRDACKSFVDQYGQQLVDWIASELSSNEICDNILKLGCSTSDALKVAVQASAQRFVEAKLGSTCDICKTVISALQQALSDPQTEKDIVQAITSVCSGLGALKNICVDLVDDWAPDVINWLDEKLDPNAVCKDIHVCSVAMKVNGDLLGAKRCTFGPSYWCQSEDTAIECGALEHCRTKVWSQQE</sequence>
<name>F2UPD1_SALR5</name>
<evidence type="ECO:0000259" key="9">
    <source>
        <dbReference type="PROSITE" id="PS51110"/>
    </source>
</evidence>
<dbReference type="Pfam" id="PF05184">
    <property type="entry name" value="SapB_1"/>
    <property type="match status" value="2"/>
</dbReference>
<reference evidence="10" key="1">
    <citation type="submission" date="2009-08" db="EMBL/GenBank/DDBJ databases">
        <title>Annotation of Salpingoeca rosetta.</title>
        <authorList>
            <consortium name="The Broad Institute Genome Sequencing Platform"/>
            <person name="Russ C."/>
            <person name="Cuomo C."/>
            <person name="Burger G."/>
            <person name="Gray M.W."/>
            <person name="Holland P.W.H."/>
            <person name="King N."/>
            <person name="Lang F.B.F."/>
            <person name="Roger A.J."/>
            <person name="Ruiz-Trillo I."/>
            <person name="Young S.K."/>
            <person name="Zeng Q."/>
            <person name="Gargeya S."/>
            <person name="Alvarado L."/>
            <person name="Berlin A."/>
            <person name="Chapman S.B."/>
            <person name="Chen Z."/>
            <person name="Freedman E."/>
            <person name="Gellesch M."/>
            <person name="Goldberg J."/>
            <person name="Griggs A."/>
            <person name="Gujja S."/>
            <person name="Heilman E."/>
            <person name="Heiman D."/>
            <person name="Howarth C."/>
            <person name="Mehta T."/>
            <person name="Neiman D."/>
            <person name="Pearson M."/>
            <person name="Roberts A."/>
            <person name="Saif S."/>
            <person name="Shea T."/>
            <person name="Shenoy N."/>
            <person name="Sisk P."/>
            <person name="Stolte C."/>
            <person name="Sykes S."/>
            <person name="White J."/>
            <person name="Yandava C."/>
            <person name="Haas B."/>
            <person name="Nusbaum C."/>
            <person name="Birren B."/>
        </authorList>
    </citation>
    <scope>NUCLEOTIDE SEQUENCE [LARGE SCALE GENOMIC DNA]</scope>
    <source>
        <strain evidence="10">ATCC 50818</strain>
    </source>
</reference>
<organism evidence="11">
    <name type="scientific">Salpingoeca rosetta (strain ATCC 50818 / BSB-021)</name>
    <dbReference type="NCBI Taxonomy" id="946362"/>
    <lineage>
        <taxon>Eukaryota</taxon>
        <taxon>Choanoflagellata</taxon>
        <taxon>Craspedida</taxon>
        <taxon>Salpingoecidae</taxon>
        <taxon>Salpingoeca</taxon>
    </lineage>
</organism>
<evidence type="ECO:0000256" key="7">
    <source>
        <dbReference type="SAM" id="SignalP"/>
    </source>
</evidence>
<evidence type="ECO:0000256" key="4">
    <source>
        <dbReference type="ARBA" id="ARBA00022737"/>
    </source>
</evidence>
<evidence type="ECO:0000259" key="8">
    <source>
        <dbReference type="PROSITE" id="PS50015"/>
    </source>
</evidence>